<organism evidence="2 3">
    <name type="scientific">Caenorhabditis tropicalis</name>
    <dbReference type="NCBI Taxonomy" id="1561998"/>
    <lineage>
        <taxon>Eukaryota</taxon>
        <taxon>Metazoa</taxon>
        <taxon>Ecdysozoa</taxon>
        <taxon>Nematoda</taxon>
        <taxon>Chromadorea</taxon>
        <taxon>Rhabditida</taxon>
        <taxon>Rhabditina</taxon>
        <taxon>Rhabditomorpha</taxon>
        <taxon>Rhabditoidea</taxon>
        <taxon>Rhabditidae</taxon>
        <taxon>Peloderinae</taxon>
        <taxon>Caenorhabditis</taxon>
    </lineage>
</organism>
<keyword evidence="1" id="KW-1133">Transmembrane helix</keyword>
<keyword evidence="2" id="KW-1185">Reference proteome</keyword>
<feature type="transmembrane region" description="Helical" evidence="1">
    <location>
        <begin position="84"/>
        <end position="108"/>
    </location>
</feature>
<accession>A0A1I7UAG3</accession>
<evidence type="ECO:0000313" key="3">
    <source>
        <dbReference type="WBParaSite" id="Csp11.Scaffold629.g16502.t1"/>
    </source>
</evidence>
<dbReference type="WBParaSite" id="Csp11.Scaffold629.g16502.t1">
    <property type="protein sequence ID" value="Csp11.Scaffold629.g16502.t1"/>
    <property type="gene ID" value="Csp11.Scaffold629.g16502"/>
</dbReference>
<protein>
    <submittedName>
        <fullName evidence="3">PGG domain-containing protein</fullName>
    </submittedName>
</protein>
<dbReference type="AlphaFoldDB" id="A0A1I7UAG3"/>
<feature type="transmembrane region" description="Helical" evidence="1">
    <location>
        <begin position="191"/>
        <end position="212"/>
    </location>
</feature>
<keyword evidence="1" id="KW-0472">Membrane</keyword>
<dbReference type="Proteomes" id="UP000095282">
    <property type="component" value="Unplaced"/>
</dbReference>
<feature type="transmembrane region" description="Helical" evidence="1">
    <location>
        <begin position="20"/>
        <end position="37"/>
    </location>
</feature>
<feature type="transmembrane region" description="Helical" evidence="1">
    <location>
        <begin position="159"/>
        <end position="179"/>
    </location>
</feature>
<feature type="transmembrane region" description="Helical" evidence="1">
    <location>
        <begin position="128"/>
        <end position="147"/>
    </location>
</feature>
<proteinExistence type="predicted"/>
<reference evidence="3" key="1">
    <citation type="submission" date="2016-11" db="UniProtKB">
        <authorList>
            <consortium name="WormBaseParasite"/>
        </authorList>
    </citation>
    <scope>IDENTIFICATION</scope>
</reference>
<evidence type="ECO:0000256" key="1">
    <source>
        <dbReference type="SAM" id="Phobius"/>
    </source>
</evidence>
<feature type="transmembrane region" description="Helical" evidence="1">
    <location>
        <begin position="57"/>
        <end position="72"/>
    </location>
</feature>
<name>A0A1I7UAG3_9PELO</name>
<sequence>MMNSENSSFVERVSELRWSGFLISNLVEIPTLLFAGADFGRAMSIKDENEEIRDVRRFNHLFIMLSLLALLVRNTANQLRYRDAAIWITAVIDVLFMVISTLESMQLLGEALLAFTTTKFKTTRFRRPIFALLILLLTVVAFIMLFCTLRSNHYTLFELLLNTMSFISLSSVIVSGAIFSRFTKRFQNRVSMSGVSFFLILSICVSACHGILNEKLPKIWKLLKRGLRCCCKKARVEAAYGTRNDIALTHVNTISQSIRNGGRVVENVEAEIPTMEGKKQQKRLRCLCCCGPKDQSVIVVQNMSDSA</sequence>
<evidence type="ECO:0000313" key="2">
    <source>
        <dbReference type="Proteomes" id="UP000095282"/>
    </source>
</evidence>
<keyword evidence="1" id="KW-0812">Transmembrane</keyword>